<comment type="caution">
    <text evidence="8">The sequence shown here is derived from an EMBL/GenBank/DDBJ whole genome shotgun (WGS) entry which is preliminary data.</text>
</comment>
<keyword evidence="4 8" id="KW-0032">Aminotransferase</keyword>
<dbReference type="InterPro" id="IPR015421">
    <property type="entry name" value="PyrdxlP-dep_Trfase_major"/>
</dbReference>
<dbReference type="InterPro" id="IPR015422">
    <property type="entry name" value="PyrdxlP-dep_Trfase_small"/>
</dbReference>
<dbReference type="InterPro" id="IPR004839">
    <property type="entry name" value="Aminotransferase_I/II_large"/>
</dbReference>
<dbReference type="SUPFAM" id="SSF53383">
    <property type="entry name" value="PLP-dependent transferases"/>
    <property type="match status" value="1"/>
</dbReference>
<organism evidence="8 9">
    <name type="scientific">Thermogymnomonas acidicola</name>
    <dbReference type="NCBI Taxonomy" id="399579"/>
    <lineage>
        <taxon>Archaea</taxon>
        <taxon>Methanobacteriati</taxon>
        <taxon>Thermoplasmatota</taxon>
        <taxon>Thermoplasmata</taxon>
        <taxon>Thermoplasmatales</taxon>
        <taxon>Thermogymnomonas</taxon>
    </lineage>
</organism>
<dbReference type="GO" id="GO:0008483">
    <property type="term" value="F:transaminase activity"/>
    <property type="evidence" value="ECO:0007669"/>
    <property type="project" value="UniProtKB-KW"/>
</dbReference>
<dbReference type="InterPro" id="IPR050859">
    <property type="entry name" value="Class-I_PLP-dep_aminotransf"/>
</dbReference>
<dbReference type="InterPro" id="IPR015424">
    <property type="entry name" value="PyrdxlP-dep_Trfase"/>
</dbReference>
<dbReference type="GO" id="GO:1901605">
    <property type="term" value="P:alpha-amino acid metabolic process"/>
    <property type="evidence" value="ECO:0007669"/>
    <property type="project" value="TreeGrafter"/>
</dbReference>
<comment type="similarity">
    <text evidence="2">Belongs to the class-I pyridoxal-phosphate-dependent aminotransferase family.</text>
</comment>
<dbReference type="Pfam" id="PF00155">
    <property type="entry name" value="Aminotran_1_2"/>
    <property type="match status" value="1"/>
</dbReference>
<evidence type="ECO:0000313" key="9">
    <source>
        <dbReference type="Proteomes" id="UP000632195"/>
    </source>
</evidence>
<reference evidence="8" key="2">
    <citation type="submission" date="2022-09" db="EMBL/GenBank/DDBJ databases">
        <authorList>
            <person name="Sun Q."/>
            <person name="Ohkuma M."/>
        </authorList>
    </citation>
    <scope>NUCLEOTIDE SEQUENCE</scope>
    <source>
        <strain evidence="8">JCM 13583</strain>
    </source>
</reference>
<dbReference type="AlphaFoldDB" id="A0AA37F8Y2"/>
<gene>
    <name evidence="8" type="ORF">GCM10007108_04350</name>
</gene>
<evidence type="ECO:0000256" key="5">
    <source>
        <dbReference type="ARBA" id="ARBA00022679"/>
    </source>
</evidence>
<feature type="domain" description="Aminotransferase class I/classII large" evidence="7">
    <location>
        <begin position="59"/>
        <end position="387"/>
    </location>
</feature>
<keyword evidence="5" id="KW-0808">Transferase</keyword>
<comment type="cofactor">
    <cofactor evidence="1">
        <name>pyridoxal 5'-phosphate</name>
        <dbReference type="ChEBI" id="CHEBI:597326"/>
    </cofactor>
</comment>
<evidence type="ECO:0000256" key="6">
    <source>
        <dbReference type="ARBA" id="ARBA00022898"/>
    </source>
</evidence>
<dbReference type="Proteomes" id="UP000632195">
    <property type="component" value="Unassembled WGS sequence"/>
</dbReference>
<evidence type="ECO:0000256" key="4">
    <source>
        <dbReference type="ARBA" id="ARBA00022576"/>
    </source>
</evidence>
<name>A0AA37F8Y2_9ARCH</name>
<dbReference type="Gene3D" id="3.90.1150.10">
    <property type="entry name" value="Aspartate Aminotransferase, domain 1"/>
    <property type="match status" value="1"/>
</dbReference>
<dbReference type="EMBL" id="BMNY01000001">
    <property type="protein sequence ID" value="GGM69393.1"/>
    <property type="molecule type" value="Genomic_DNA"/>
</dbReference>
<accession>A0AA37F8Y2</accession>
<dbReference type="CDD" id="cd00609">
    <property type="entry name" value="AAT_like"/>
    <property type="match status" value="1"/>
</dbReference>
<sequence>MQRMGSTEYVSRATNEDLERILAYAGRPGMISLAGGLPDPSVFPREELSEIAGMVIGEMGQDALQYSAAMGVPKLRERISRYMEEELGIGGQGPDSVLVTTGSQESLFSISMSLLREGDAVFTENPTYFVAYTVFREFGARVRPSPMEEDGIDTHSLEAAVRSEEPGRRKFIYVMPVAQNPTGASMGEEKKRHILEIASQYDLMVIEDDPYGLINYSGARPRPLKSMDGEGRVIYLSTFSKVLAPGLRIGWAAGDPGLLSSVSRVKQLIDLNTNTLSQYICSEALERRLIQRNIGRVVEAYRRKRDWMDQALRSEFGDRVSYVLPDSGMFIFARFQGVDTRKMVMRAVESGVLYLPGDSTFVSDPDYSTARLNFSYPGREEISEGIRRLGRVFRPSSP</sequence>
<reference evidence="8" key="1">
    <citation type="journal article" date="2014" name="Int. J. Syst. Evol. Microbiol.">
        <title>Complete genome sequence of Corynebacterium casei LMG S-19264T (=DSM 44701T), isolated from a smear-ripened cheese.</title>
        <authorList>
            <consortium name="US DOE Joint Genome Institute (JGI-PGF)"/>
            <person name="Walter F."/>
            <person name="Albersmeier A."/>
            <person name="Kalinowski J."/>
            <person name="Ruckert C."/>
        </authorList>
    </citation>
    <scope>NUCLEOTIDE SEQUENCE</scope>
    <source>
        <strain evidence="8">JCM 13583</strain>
    </source>
</reference>
<dbReference type="GO" id="GO:0030170">
    <property type="term" value="F:pyridoxal phosphate binding"/>
    <property type="evidence" value="ECO:0007669"/>
    <property type="project" value="InterPro"/>
</dbReference>
<dbReference type="FunFam" id="3.40.640.10:FF:000053">
    <property type="entry name" value="Aminotransferase, class I"/>
    <property type="match status" value="1"/>
</dbReference>
<comment type="subunit">
    <text evidence="3">Homodimer.</text>
</comment>
<evidence type="ECO:0000256" key="1">
    <source>
        <dbReference type="ARBA" id="ARBA00001933"/>
    </source>
</evidence>
<dbReference type="Gene3D" id="3.40.640.10">
    <property type="entry name" value="Type I PLP-dependent aspartate aminotransferase-like (Major domain)"/>
    <property type="match status" value="1"/>
</dbReference>
<evidence type="ECO:0000256" key="3">
    <source>
        <dbReference type="ARBA" id="ARBA00011738"/>
    </source>
</evidence>
<keyword evidence="6" id="KW-0663">Pyridoxal phosphate</keyword>
<protein>
    <submittedName>
        <fullName evidence="8">Aminotransferase</fullName>
    </submittedName>
</protein>
<dbReference type="PANTHER" id="PTHR42790">
    <property type="entry name" value="AMINOTRANSFERASE"/>
    <property type="match status" value="1"/>
</dbReference>
<dbReference type="PANTHER" id="PTHR42790:SF19">
    <property type="entry name" value="KYNURENINE_ALPHA-AMINOADIPATE AMINOTRANSFERASE, MITOCHONDRIAL"/>
    <property type="match status" value="1"/>
</dbReference>
<proteinExistence type="inferred from homology"/>
<evidence type="ECO:0000259" key="7">
    <source>
        <dbReference type="Pfam" id="PF00155"/>
    </source>
</evidence>
<keyword evidence="9" id="KW-1185">Reference proteome</keyword>
<evidence type="ECO:0000256" key="2">
    <source>
        <dbReference type="ARBA" id="ARBA00007441"/>
    </source>
</evidence>
<evidence type="ECO:0000313" key="8">
    <source>
        <dbReference type="EMBL" id="GGM69393.1"/>
    </source>
</evidence>